<dbReference type="PANTHER" id="PTHR33240">
    <property type="entry name" value="OS08G0508500 PROTEIN"/>
    <property type="match status" value="1"/>
</dbReference>
<dbReference type="PANTHER" id="PTHR33240:SF15">
    <property type="entry name" value="GAG-PRO-LIKE PROTEIN"/>
    <property type="match status" value="1"/>
</dbReference>
<proteinExistence type="predicted"/>
<protein>
    <submittedName>
        <fullName evidence="3">Uncharacterized protein LOC111025310</fullName>
    </submittedName>
</protein>
<dbReference type="AlphaFoldDB" id="A0A6J1E0L8"/>
<sequence length="465" mass="53118">MDEHVKVVSCTDDIAMMYFTTGLNDRNLTIEFRSRPPASLNEMFARARQYIDGLELWKANGARRSSRGRDRDHKSPPSKKRCDDDRSSSRRADDDKSRSRRDERVTSNRRGPKFDKFTPLNASIAEIYAVVEDTDMEVLFASPEKLRRPSGKRNKRLYCRFHKDHGHDTSRCFHLKEQVEDLIRIGYLKKYVGSREQAELEGSAREEKRERSQPPRPKEDRPAVINTIHGGPSGEKSGQKRKALAREVAHEVCTSYPKWPVMPILFDEQDGERVHMPHNDALVIAPLIDHVKVRRVFVDGGASANIFSFSTYTALGWERRHLKHKTTSLVGFARESVSTEGCISLPVTISEGEHQVTRVAEFVVIDRSSAYKVSDPDRDCNSQSCTTTYRRGRAQPRHASRRAELVPLLGPDRQVSIGSRLEAKAKEELVRFLKSNSDVFAWSHDDMPNIDPNIMVHRLNVDPMI</sequence>
<evidence type="ECO:0000313" key="2">
    <source>
        <dbReference type="Proteomes" id="UP000504603"/>
    </source>
</evidence>
<dbReference type="RefSeq" id="XP_022158844.1">
    <property type="nucleotide sequence ID" value="XM_022303152.1"/>
</dbReference>
<feature type="region of interest" description="Disordered" evidence="1">
    <location>
        <begin position="61"/>
        <end position="116"/>
    </location>
</feature>
<name>A0A6J1E0L8_MOMCH</name>
<feature type="compositionally biased region" description="Basic and acidic residues" evidence="1">
    <location>
        <begin position="67"/>
        <end position="116"/>
    </location>
</feature>
<dbReference type="KEGG" id="mcha:111025310"/>
<feature type="compositionally biased region" description="Basic residues" evidence="1">
    <location>
        <begin position="390"/>
        <end position="400"/>
    </location>
</feature>
<keyword evidence="2" id="KW-1185">Reference proteome</keyword>
<organism evidence="2 3">
    <name type="scientific">Momordica charantia</name>
    <name type="common">Bitter gourd</name>
    <name type="synonym">Balsam pear</name>
    <dbReference type="NCBI Taxonomy" id="3673"/>
    <lineage>
        <taxon>Eukaryota</taxon>
        <taxon>Viridiplantae</taxon>
        <taxon>Streptophyta</taxon>
        <taxon>Embryophyta</taxon>
        <taxon>Tracheophyta</taxon>
        <taxon>Spermatophyta</taxon>
        <taxon>Magnoliopsida</taxon>
        <taxon>eudicotyledons</taxon>
        <taxon>Gunneridae</taxon>
        <taxon>Pentapetalae</taxon>
        <taxon>rosids</taxon>
        <taxon>fabids</taxon>
        <taxon>Cucurbitales</taxon>
        <taxon>Cucurbitaceae</taxon>
        <taxon>Momordiceae</taxon>
        <taxon>Momordica</taxon>
    </lineage>
</organism>
<evidence type="ECO:0000313" key="3">
    <source>
        <dbReference type="RefSeq" id="XP_022158844.1"/>
    </source>
</evidence>
<accession>A0A6J1E0L8</accession>
<dbReference type="Proteomes" id="UP000504603">
    <property type="component" value="Unplaced"/>
</dbReference>
<feature type="unsure residue" description="D or N" evidence="3">
    <location>
        <position position="462"/>
    </location>
</feature>
<evidence type="ECO:0000256" key="1">
    <source>
        <dbReference type="SAM" id="MobiDB-lite"/>
    </source>
</evidence>
<dbReference type="CDD" id="cd00303">
    <property type="entry name" value="retropepsin_like"/>
    <property type="match status" value="1"/>
</dbReference>
<feature type="region of interest" description="Disordered" evidence="1">
    <location>
        <begin position="381"/>
        <end position="400"/>
    </location>
</feature>
<dbReference type="Gene3D" id="2.40.70.10">
    <property type="entry name" value="Acid Proteases"/>
    <property type="match status" value="1"/>
</dbReference>
<reference evidence="3" key="1">
    <citation type="submission" date="2025-08" db="UniProtKB">
        <authorList>
            <consortium name="RefSeq"/>
        </authorList>
    </citation>
    <scope>IDENTIFICATION</scope>
    <source>
        <strain evidence="3">OHB3-1</strain>
    </source>
</reference>
<gene>
    <name evidence="3" type="primary">LOC111025310</name>
</gene>
<dbReference type="OrthoDB" id="1751727at2759"/>
<feature type="compositionally biased region" description="Basic and acidic residues" evidence="1">
    <location>
        <begin position="196"/>
        <end position="222"/>
    </location>
</feature>
<feature type="region of interest" description="Disordered" evidence="1">
    <location>
        <begin position="196"/>
        <end position="242"/>
    </location>
</feature>
<dbReference type="InterPro" id="IPR021109">
    <property type="entry name" value="Peptidase_aspartic_dom_sf"/>
</dbReference>